<evidence type="ECO:0000313" key="9">
    <source>
        <dbReference type="EMBL" id="CAG8289973.1"/>
    </source>
</evidence>
<evidence type="ECO:0000256" key="2">
    <source>
        <dbReference type="ARBA" id="ARBA00022723"/>
    </source>
</evidence>
<dbReference type="GO" id="GO:0046872">
    <property type="term" value="F:metal ion binding"/>
    <property type="evidence" value="ECO:0007669"/>
    <property type="project" value="UniProtKB-KW"/>
</dbReference>
<feature type="compositionally biased region" description="Acidic residues" evidence="7">
    <location>
        <begin position="189"/>
        <end position="199"/>
    </location>
</feature>
<evidence type="ECO:0000256" key="1">
    <source>
        <dbReference type="ARBA" id="ARBA00001941"/>
    </source>
</evidence>
<dbReference type="GO" id="GO:0016810">
    <property type="term" value="F:hydrolase activity, acting on carbon-nitrogen (but not peptide) bonds"/>
    <property type="evidence" value="ECO:0007669"/>
    <property type="project" value="InterPro"/>
</dbReference>
<protein>
    <recommendedName>
        <fullName evidence="8">NodB homology domain-containing protein</fullName>
    </recommendedName>
</protein>
<organism evidence="9 10">
    <name type="scientific">Penicillium olsonii</name>
    <dbReference type="NCBI Taxonomy" id="99116"/>
    <lineage>
        <taxon>Eukaryota</taxon>
        <taxon>Fungi</taxon>
        <taxon>Dikarya</taxon>
        <taxon>Ascomycota</taxon>
        <taxon>Pezizomycotina</taxon>
        <taxon>Eurotiomycetes</taxon>
        <taxon>Eurotiomycetidae</taxon>
        <taxon>Eurotiales</taxon>
        <taxon>Aspergillaceae</taxon>
        <taxon>Penicillium</taxon>
    </lineage>
</organism>
<proteinExistence type="predicted"/>
<dbReference type="PANTHER" id="PTHR46471">
    <property type="entry name" value="CHITIN DEACETYLASE"/>
    <property type="match status" value="1"/>
</dbReference>
<evidence type="ECO:0000256" key="6">
    <source>
        <dbReference type="ARBA" id="ARBA00023285"/>
    </source>
</evidence>
<name>A0A9W4III3_PENOL</name>
<gene>
    <name evidence="9" type="ORF">POLS_LOCUS9668</name>
</gene>
<keyword evidence="5" id="KW-0119">Carbohydrate metabolism</keyword>
<keyword evidence="6" id="KW-0170">Cobalt</keyword>
<keyword evidence="4" id="KW-0378">Hydrolase</keyword>
<dbReference type="GO" id="GO:0005975">
    <property type="term" value="P:carbohydrate metabolic process"/>
    <property type="evidence" value="ECO:0007669"/>
    <property type="project" value="InterPro"/>
</dbReference>
<dbReference type="Pfam" id="PF01522">
    <property type="entry name" value="Polysacc_deac_1"/>
    <property type="match status" value="1"/>
</dbReference>
<keyword evidence="3" id="KW-0732">Signal</keyword>
<keyword evidence="2" id="KW-0479">Metal-binding</keyword>
<dbReference type="CDD" id="cd10917">
    <property type="entry name" value="CE4_NodB_like_6s_7s"/>
    <property type="match status" value="1"/>
</dbReference>
<dbReference type="InterPro" id="IPR002509">
    <property type="entry name" value="NODB_dom"/>
</dbReference>
<comment type="caution">
    <text evidence="9">The sequence shown here is derived from an EMBL/GenBank/DDBJ whole genome shotgun (WGS) entry which is preliminary data.</text>
</comment>
<dbReference type="Proteomes" id="UP001153618">
    <property type="component" value="Unassembled WGS sequence"/>
</dbReference>
<dbReference type="AlphaFoldDB" id="A0A9W4III3"/>
<comment type="cofactor">
    <cofactor evidence="1">
        <name>Co(2+)</name>
        <dbReference type="ChEBI" id="CHEBI:48828"/>
    </cofactor>
</comment>
<feature type="region of interest" description="Disordered" evidence="7">
    <location>
        <begin position="173"/>
        <end position="200"/>
    </location>
</feature>
<evidence type="ECO:0000256" key="5">
    <source>
        <dbReference type="ARBA" id="ARBA00023277"/>
    </source>
</evidence>
<dbReference type="InterPro" id="IPR011330">
    <property type="entry name" value="Glyco_hydro/deAcase_b/a-brl"/>
</dbReference>
<dbReference type="PANTHER" id="PTHR46471:SF6">
    <property type="entry name" value="GLYCOSYL HYDROLASE"/>
    <property type="match status" value="1"/>
</dbReference>
<dbReference type="OrthoDB" id="2128708at2759"/>
<evidence type="ECO:0000259" key="8">
    <source>
        <dbReference type="PROSITE" id="PS51677"/>
    </source>
</evidence>
<evidence type="ECO:0000313" key="10">
    <source>
        <dbReference type="Proteomes" id="UP001153618"/>
    </source>
</evidence>
<evidence type="ECO:0000256" key="7">
    <source>
        <dbReference type="SAM" id="MobiDB-lite"/>
    </source>
</evidence>
<keyword evidence="10" id="KW-1185">Reference proteome</keyword>
<dbReference type="SUPFAM" id="SSF88713">
    <property type="entry name" value="Glycoside hydrolase/deacetylase"/>
    <property type="match status" value="1"/>
</dbReference>
<feature type="domain" description="NodB homology" evidence="8">
    <location>
        <begin position="302"/>
        <end position="489"/>
    </location>
</feature>
<reference evidence="9" key="1">
    <citation type="submission" date="2021-07" db="EMBL/GenBank/DDBJ databases">
        <authorList>
            <person name="Branca A.L. A."/>
        </authorList>
    </citation>
    <scope>NUCLEOTIDE SEQUENCE</scope>
</reference>
<dbReference type="PROSITE" id="PS51677">
    <property type="entry name" value="NODB"/>
    <property type="match status" value="1"/>
</dbReference>
<sequence length="503" mass="57183">MSAPSISPLQPIQSFRLRTMHRLSLFSAAVVLYLISFATALGSKHDHWNELRDLSLNTPNQNSRLPILIDTFQNPTHNNLGFWHGSGENLTVQHGPGFISLFPTDPDQNFHTQFDTNQCYSLVPWFNEFLHVVFEGTDQYSVSLNQHNDECNPRRSPFPSVADSVQAERYVMHSSSGSTGGDGDRGENEDWDEDGDVDTDSLGKEHRKLGLLKAHDQHKYLNGTAKIPKGRRELYIPLTHFEIDFNRVVSVSFHGFYTREPMTLHRVEIVPTVPMPSRENGYFRLPGKLPSGRLVLRCSRPNSFAFGIDDGQPQFSQRVMRILDEEGVRVTFFVVGAGLRDRSSNFTAFYKEMLTKGHQVALHSNTHPKMEALQTVREIDDEIIQTVEVFKDQLGIESSYFRPPFGTVAARLRQQLARHVPSPYIVNWSVDVEDWLWANTSTPEKQLDAFYRGVEKGGNLAVMHYLNPTTIGYLPKFIQHIKKAGYQIMRIDQCLEDVAAPPL</sequence>
<dbReference type="EMBL" id="CAJVOS010000104">
    <property type="protein sequence ID" value="CAG8289973.1"/>
    <property type="molecule type" value="Genomic_DNA"/>
</dbReference>
<evidence type="ECO:0000256" key="3">
    <source>
        <dbReference type="ARBA" id="ARBA00022729"/>
    </source>
</evidence>
<accession>A0A9W4III3</accession>
<dbReference type="Gene3D" id="3.20.20.370">
    <property type="entry name" value="Glycoside hydrolase/deacetylase"/>
    <property type="match status" value="1"/>
</dbReference>
<evidence type="ECO:0000256" key="4">
    <source>
        <dbReference type="ARBA" id="ARBA00022801"/>
    </source>
</evidence>